<dbReference type="OrthoDB" id="9796461at2"/>
<dbReference type="EMBL" id="RBIM01000009">
    <property type="protein sequence ID" value="RKQ89547.1"/>
    <property type="molecule type" value="Genomic_DNA"/>
</dbReference>
<reference evidence="4 5" key="1">
    <citation type="submission" date="2018-10" db="EMBL/GenBank/DDBJ databases">
        <title>Genomic Encyclopedia of Type Strains, Phase IV (KMG-IV): sequencing the most valuable type-strain genomes for metagenomic binning, comparative biology and taxonomic classification.</title>
        <authorList>
            <person name="Goeker M."/>
        </authorList>
    </citation>
    <scope>NUCLEOTIDE SEQUENCE [LARGE SCALE GENOMIC DNA]</scope>
    <source>
        <strain evidence="4 5">DSM 4734</strain>
    </source>
</reference>
<dbReference type="RefSeq" id="WP_121212473.1">
    <property type="nucleotide sequence ID" value="NZ_RBIM01000009.1"/>
</dbReference>
<dbReference type="InterPro" id="IPR050879">
    <property type="entry name" value="Acyltransferase_3"/>
</dbReference>
<feature type="transmembrane region" description="Helical" evidence="1">
    <location>
        <begin position="252"/>
        <end position="272"/>
    </location>
</feature>
<keyword evidence="1" id="KW-0812">Transmembrane</keyword>
<feature type="transmembrane region" description="Helical" evidence="1">
    <location>
        <begin position="76"/>
        <end position="96"/>
    </location>
</feature>
<feature type="transmembrane region" description="Helical" evidence="1">
    <location>
        <begin position="317"/>
        <end position="338"/>
    </location>
</feature>
<feature type="transmembrane region" description="Helical" evidence="1">
    <location>
        <begin position="168"/>
        <end position="186"/>
    </location>
</feature>
<evidence type="ECO:0000313" key="4">
    <source>
        <dbReference type="EMBL" id="RKQ89547.1"/>
    </source>
</evidence>
<feature type="transmembrane region" description="Helical" evidence="1">
    <location>
        <begin position="293"/>
        <end position="311"/>
    </location>
</feature>
<dbReference type="GO" id="GO:0009103">
    <property type="term" value="P:lipopolysaccharide biosynthetic process"/>
    <property type="evidence" value="ECO:0007669"/>
    <property type="project" value="TreeGrafter"/>
</dbReference>
<accession>A0A495CW07</accession>
<dbReference type="PANTHER" id="PTHR23028">
    <property type="entry name" value="ACETYLTRANSFERASE"/>
    <property type="match status" value="1"/>
</dbReference>
<comment type="caution">
    <text evidence="4">The sequence shown here is derived from an EMBL/GenBank/DDBJ whole genome shotgun (WGS) entry which is preliminary data.</text>
</comment>
<dbReference type="Pfam" id="PF19040">
    <property type="entry name" value="SGNH"/>
    <property type="match status" value="1"/>
</dbReference>
<dbReference type="AlphaFoldDB" id="A0A495CW07"/>
<dbReference type="InterPro" id="IPR043968">
    <property type="entry name" value="SGNH"/>
</dbReference>
<evidence type="ECO:0000256" key="1">
    <source>
        <dbReference type="SAM" id="Phobius"/>
    </source>
</evidence>
<name>A0A495CW07_9PROT</name>
<feature type="transmembrane region" description="Helical" evidence="1">
    <location>
        <begin position="192"/>
        <end position="214"/>
    </location>
</feature>
<dbReference type="PANTHER" id="PTHR23028:SF53">
    <property type="entry name" value="ACYL_TRANSF_3 DOMAIN-CONTAINING PROTEIN"/>
    <property type="match status" value="1"/>
</dbReference>
<feature type="transmembrane region" description="Helical" evidence="1">
    <location>
        <begin position="108"/>
        <end position="127"/>
    </location>
</feature>
<dbReference type="GO" id="GO:0016020">
    <property type="term" value="C:membrane"/>
    <property type="evidence" value="ECO:0007669"/>
    <property type="project" value="TreeGrafter"/>
</dbReference>
<proteinExistence type="predicted"/>
<feature type="transmembrane region" description="Helical" evidence="1">
    <location>
        <begin position="38"/>
        <end position="56"/>
    </location>
</feature>
<evidence type="ECO:0000259" key="2">
    <source>
        <dbReference type="Pfam" id="PF01757"/>
    </source>
</evidence>
<feature type="domain" description="SGNH" evidence="3">
    <location>
        <begin position="462"/>
        <end position="664"/>
    </location>
</feature>
<sequence>MSSTKSHYIAPLDGLRAIAVVGVLVFHLNHIALPGGFVGVDVFFVISGYIISRIIFESSEKNRFSFFEFYTRRLARLFPALAVVISISLLASMFIVGSSRLMDFSQTGLYAIISASNIFFWLNSGYFEDTSQTNIFLHTWSLGVEEQFYLFWPILLSALFSLSDRSRVIVFAAIFVVGAISSWIVLQNNPSAMFYLAPTRAFQFALGAGVAAFHRLPNWQTWSAKPVFGSALTVSGLVGIGIAFFLADGQQYNFAVAALLPTIGTFAILLAVQSKLSVRILGNAPMTYVGMRAYSLYLVHWPIIVLTRLLYGAEFSPTQYIVLLAAIFISAELLHRFIETPLRFQATEPGEQKARKAAVVAGLCIASLVGAAHLWALNGRNHPVAAEDAVDAEENFAATTAAATAMQAESSSESQHLQALLERHGSVPRRISQLWAQWSRYDEALGRCQISGRAPIDELDWSSCLPETAPPAIVVVGDSVGREAYAATRSIIPDVAVGMASQAGCVPIYPTPPSYEPRGCREFNQRRFEALSNPAVSTVVLTGNWDNSDFDEISSTAQYLLDQGKSVVIVGPRPAFSENTVTLLESPRGAELAHELNDYLNYDFFELESDLMNWAAAPDREGVTVWAISDVICPGGRCSAFSREGELVYLDQVHLTLDTARRMATSQHAPRME</sequence>
<evidence type="ECO:0000259" key="3">
    <source>
        <dbReference type="Pfam" id="PF19040"/>
    </source>
</evidence>
<dbReference type="InterPro" id="IPR002656">
    <property type="entry name" value="Acyl_transf_3_dom"/>
</dbReference>
<gene>
    <name evidence="4" type="ORF">C7435_3249</name>
</gene>
<organism evidence="4 5">
    <name type="scientific">Maricaulis maris</name>
    <dbReference type="NCBI Taxonomy" id="74318"/>
    <lineage>
        <taxon>Bacteria</taxon>
        <taxon>Pseudomonadati</taxon>
        <taxon>Pseudomonadota</taxon>
        <taxon>Alphaproteobacteria</taxon>
        <taxon>Maricaulales</taxon>
        <taxon>Maricaulaceae</taxon>
        <taxon>Maricaulis</taxon>
    </lineage>
</organism>
<dbReference type="Proteomes" id="UP000273675">
    <property type="component" value="Unassembled WGS sequence"/>
</dbReference>
<evidence type="ECO:0000313" key="5">
    <source>
        <dbReference type="Proteomes" id="UP000273675"/>
    </source>
</evidence>
<dbReference type="GO" id="GO:0016747">
    <property type="term" value="F:acyltransferase activity, transferring groups other than amino-acyl groups"/>
    <property type="evidence" value="ECO:0007669"/>
    <property type="project" value="InterPro"/>
</dbReference>
<feature type="transmembrane region" description="Helical" evidence="1">
    <location>
        <begin position="358"/>
        <end position="377"/>
    </location>
</feature>
<protein>
    <submittedName>
        <fullName evidence="4">Peptidoglycan/LPS O-acetylase OafA/YrhL</fullName>
    </submittedName>
</protein>
<keyword evidence="1" id="KW-0472">Membrane</keyword>
<keyword evidence="1" id="KW-1133">Transmembrane helix</keyword>
<dbReference type="Pfam" id="PF01757">
    <property type="entry name" value="Acyl_transf_3"/>
    <property type="match status" value="1"/>
</dbReference>
<feature type="domain" description="Acyltransferase 3" evidence="2">
    <location>
        <begin position="12"/>
        <end position="330"/>
    </location>
</feature>
<feature type="transmembrane region" description="Helical" evidence="1">
    <location>
        <begin position="226"/>
        <end position="246"/>
    </location>
</feature>